<keyword evidence="3" id="KW-0233">DNA recombination</keyword>
<dbReference type="InterPro" id="IPR011010">
    <property type="entry name" value="DNA_brk_join_enz"/>
</dbReference>
<dbReference type="PROSITE" id="PS51898">
    <property type="entry name" value="TYR_RECOMBINASE"/>
    <property type="match status" value="1"/>
</dbReference>
<protein>
    <submittedName>
        <fullName evidence="5">Site-specific recombinase XerD</fullName>
    </submittedName>
</protein>
<dbReference type="SUPFAM" id="SSF56349">
    <property type="entry name" value="DNA breaking-rejoining enzymes"/>
    <property type="match status" value="1"/>
</dbReference>
<keyword evidence="2" id="KW-0238">DNA-binding</keyword>
<gene>
    <name evidence="5" type="ORF">BY453_1652</name>
</gene>
<dbReference type="Pfam" id="PF00589">
    <property type="entry name" value="Phage_integrase"/>
    <property type="match status" value="1"/>
</dbReference>
<proteinExistence type="inferred from homology"/>
<dbReference type="InterPro" id="IPR002104">
    <property type="entry name" value="Integrase_catalytic"/>
</dbReference>
<name>A0A4R7DSF3_9FIRM</name>
<dbReference type="GO" id="GO:0006310">
    <property type="term" value="P:DNA recombination"/>
    <property type="evidence" value="ECO:0007669"/>
    <property type="project" value="UniProtKB-KW"/>
</dbReference>
<accession>A0A4R7DSF3</accession>
<evidence type="ECO:0000259" key="4">
    <source>
        <dbReference type="PROSITE" id="PS51898"/>
    </source>
</evidence>
<feature type="domain" description="Tyr recombinase" evidence="4">
    <location>
        <begin position="309"/>
        <end position="512"/>
    </location>
</feature>
<dbReference type="InterPro" id="IPR050090">
    <property type="entry name" value="Tyrosine_recombinase_XerCD"/>
</dbReference>
<dbReference type="Proteomes" id="UP000295758">
    <property type="component" value="Unassembled WGS sequence"/>
</dbReference>
<evidence type="ECO:0000256" key="2">
    <source>
        <dbReference type="ARBA" id="ARBA00023125"/>
    </source>
</evidence>
<evidence type="ECO:0000256" key="1">
    <source>
        <dbReference type="ARBA" id="ARBA00008857"/>
    </source>
</evidence>
<evidence type="ECO:0000313" key="5">
    <source>
        <dbReference type="EMBL" id="TDS24840.1"/>
    </source>
</evidence>
<dbReference type="GO" id="GO:0003677">
    <property type="term" value="F:DNA binding"/>
    <property type="evidence" value="ECO:0007669"/>
    <property type="project" value="UniProtKB-KW"/>
</dbReference>
<comment type="similarity">
    <text evidence="1">Belongs to the 'phage' integrase family.</text>
</comment>
<dbReference type="Gene3D" id="1.10.443.10">
    <property type="entry name" value="Intergrase catalytic core"/>
    <property type="match status" value="1"/>
</dbReference>
<sequence length="651" mass="78017">MGRFQLLKVDRQLSKEEQINEYLKQDNAYWLNNDKWDSIEDIFYGKRIRSKRYYDFSNLKSNRYKNEVKFYFLYHFKEELLKYNSLSVMGSALSHLSNCINVNTLLDIDIDRTNIKWKLYLINHGIKYKGKTNSNYFAFMNNLMKFIHDFYDDRDETDKDIWNIKNIRGARIPASGLSNPTLDFSSIPQYYRKVVKSYLKTIITKRSASHCFHMLSRIKYFINSFYSRDYKDGFIEQLNRQDIEDYLYLLNNDFRDNNPTYRSKFISYLRTFLEYIQLAQYKKAPKKEVSFLIFQDDIPRRELNKDEVKKAKFIPEPVVKQLDNNIRELDRIQYIPFYILLRETGWRGTDILNLRYNNCLKRYWNKKEEKYNNQLCGDITKTGIANLKIPIRDQVAEMLDSCIKKTKKKSDDNNNPKKYLFNMYKGPRKTRPFSLTVFVNSIRRLIKEKDIRDHNGELYHFTPHQLRHTRAKEYIDQGMGISIIQQILGHTSLQMTIHYAKISENKLYEKWKETKDLELFKVETNIENNQTNLEPKSKENLIRYEYIKENLDAVKVPFGICFKPSKLPCKKQLNHCLNCASFCTSIEHIPEYEAEIIKVKEHIVRSEKNGKDLWVEKNRAYLKLLEKMLIKIKEEKIVHKNARTREVQSNG</sequence>
<dbReference type="AlphaFoldDB" id="A0A4R7DSF3"/>
<dbReference type="PANTHER" id="PTHR30349:SF41">
    <property type="entry name" value="INTEGRASE_RECOMBINASE PROTEIN MJ0367-RELATED"/>
    <property type="match status" value="1"/>
</dbReference>
<dbReference type="InterPro" id="IPR013762">
    <property type="entry name" value="Integrase-like_cat_sf"/>
</dbReference>
<evidence type="ECO:0000256" key="3">
    <source>
        <dbReference type="ARBA" id="ARBA00023172"/>
    </source>
</evidence>
<evidence type="ECO:0000313" key="6">
    <source>
        <dbReference type="Proteomes" id="UP000295758"/>
    </source>
</evidence>
<dbReference type="PANTHER" id="PTHR30349">
    <property type="entry name" value="PHAGE INTEGRASE-RELATED"/>
    <property type="match status" value="1"/>
</dbReference>
<dbReference type="GO" id="GO:0015074">
    <property type="term" value="P:DNA integration"/>
    <property type="evidence" value="ECO:0007669"/>
    <property type="project" value="InterPro"/>
</dbReference>
<reference evidence="5 6" key="1">
    <citation type="submission" date="2019-03" db="EMBL/GenBank/DDBJ databases">
        <title>Deep subsurface shale carbon reservoir microbial communities from Ohio and West Virginia, USA.</title>
        <authorList>
            <person name="Wrighton K."/>
        </authorList>
    </citation>
    <scope>NUCLEOTIDE SEQUENCE [LARGE SCALE GENOMIC DNA]</scope>
    <source>
        <strain evidence="5 6">UTICA-S4D12</strain>
    </source>
</reference>
<organism evidence="5 6">
    <name type="scientific">Halanaerobium congolense</name>
    <dbReference type="NCBI Taxonomy" id="54121"/>
    <lineage>
        <taxon>Bacteria</taxon>
        <taxon>Bacillati</taxon>
        <taxon>Bacillota</taxon>
        <taxon>Clostridia</taxon>
        <taxon>Halanaerobiales</taxon>
        <taxon>Halanaerobiaceae</taxon>
        <taxon>Halanaerobium</taxon>
    </lineage>
</organism>
<dbReference type="RefSeq" id="WP_133618563.1">
    <property type="nucleotide sequence ID" value="NZ_SOAA01000065.1"/>
</dbReference>
<comment type="caution">
    <text evidence="5">The sequence shown here is derived from an EMBL/GenBank/DDBJ whole genome shotgun (WGS) entry which is preliminary data.</text>
</comment>
<dbReference type="EMBL" id="SOAA01000065">
    <property type="protein sequence ID" value="TDS24840.1"/>
    <property type="molecule type" value="Genomic_DNA"/>
</dbReference>